<comment type="caution">
    <text evidence="2">The sequence shown here is derived from an EMBL/GenBank/DDBJ whole genome shotgun (WGS) entry which is preliminary data.</text>
</comment>
<dbReference type="AlphaFoldDB" id="A0A7X0L0H9"/>
<reference evidence="2 3" key="1">
    <citation type="submission" date="2020-08" db="EMBL/GenBank/DDBJ databases">
        <title>Sequencing the genomes of 1000 actinobacteria strains.</title>
        <authorList>
            <person name="Klenk H.-P."/>
        </authorList>
    </citation>
    <scope>NUCLEOTIDE SEQUENCE [LARGE SCALE GENOMIC DNA]</scope>
    <source>
        <strain evidence="2 3">DSM 43675</strain>
    </source>
</reference>
<feature type="compositionally biased region" description="Basic and acidic residues" evidence="1">
    <location>
        <begin position="1"/>
        <end position="15"/>
    </location>
</feature>
<feature type="region of interest" description="Disordered" evidence="1">
    <location>
        <begin position="139"/>
        <end position="162"/>
    </location>
</feature>
<evidence type="ECO:0000313" key="3">
    <source>
        <dbReference type="Proteomes" id="UP000546324"/>
    </source>
</evidence>
<proteinExistence type="predicted"/>
<keyword evidence="3" id="KW-1185">Reference proteome</keyword>
<feature type="compositionally biased region" description="Basic and acidic residues" evidence="1">
    <location>
        <begin position="139"/>
        <end position="150"/>
    </location>
</feature>
<feature type="compositionally biased region" description="Acidic residues" evidence="1">
    <location>
        <begin position="60"/>
        <end position="75"/>
    </location>
</feature>
<organism evidence="2 3">
    <name type="scientific">Actinomadura coerulea</name>
    <dbReference type="NCBI Taxonomy" id="46159"/>
    <lineage>
        <taxon>Bacteria</taxon>
        <taxon>Bacillati</taxon>
        <taxon>Actinomycetota</taxon>
        <taxon>Actinomycetes</taxon>
        <taxon>Streptosporangiales</taxon>
        <taxon>Thermomonosporaceae</taxon>
        <taxon>Actinomadura</taxon>
    </lineage>
</organism>
<evidence type="ECO:0008006" key="4">
    <source>
        <dbReference type="Google" id="ProtNLM"/>
    </source>
</evidence>
<evidence type="ECO:0000313" key="2">
    <source>
        <dbReference type="EMBL" id="MBB6397517.1"/>
    </source>
</evidence>
<accession>A0A7X0L0H9</accession>
<sequence length="192" mass="20373">MGIEHTSKTDTHEEAVDGSTPQAQKPVLRPDNPGSPDQPSRLQSLARAREPVQPRNDAQNTDEEPAEAAPEDESMEQGLLAASAEDDDLAAWMAAAERILGKPDPAAPEVKEPGKDAGEKIEVVADRLEIPADLSDEVEYGRPLRKNKDGDQDELPLFDGTPKRADARQGVLGDCGVIAAIGAVAGTAPEKI</sequence>
<protein>
    <recommendedName>
        <fullName evidence="4">Calpain catalytic domain-containing protein</fullName>
    </recommendedName>
</protein>
<gene>
    <name evidence="2" type="ORF">BKA00_004431</name>
</gene>
<feature type="region of interest" description="Disordered" evidence="1">
    <location>
        <begin position="1"/>
        <end position="88"/>
    </location>
</feature>
<name>A0A7X0L0H9_9ACTN</name>
<dbReference type="Proteomes" id="UP000546324">
    <property type="component" value="Unassembled WGS sequence"/>
</dbReference>
<dbReference type="EMBL" id="JACHMQ010000001">
    <property type="protein sequence ID" value="MBB6397517.1"/>
    <property type="molecule type" value="Genomic_DNA"/>
</dbReference>
<dbReference type="RefSeq" id="WP_185027894.1">
    <property type="nucleotide sequence ID" value="NZ_JACHMQ010000001.1"/>
</dbReference>
<evidence type="ECO:0000256" key="1">
    <source>
        <dbReference type="SAM" id="MobiDB-lite"/>
    </source>
</evidence>